<dbReference type="Gene3D" id="3.20.20.60">
    <property type="entry name" value="Phosphoenolpyruvate-binding domains"/>
    <property type="match status" value="1"/>
</dbReference>
<dbReference type="KEGG" id="kqi:F1D05_07435"/>
<evidence type="ECO:0000313" key="1">
    <source>
        <dbReference type="EMBL" id="QNE17770.1"/>
    </source>
</evidence>
<organism evidence="1 2">
    <name type="scientific">Kribbella qitaiheensis</name>
    <dbReference type="NCBI Taxonomy" id="1544730"/>
    <lineage>
        <taxon>Bacteria</taxon>
        <taxon>Bacillati</taxon>
        <taxon>Actinomycetota</taxon>
        <taxon>Actinomycetes</taxon>
        <taxon>Propionibacteriales</taxon>
        <taxon>Kribbellaceae</taxon>
        <taxon>Kribbella</taxon>
    </lineage>
</organism>
<dbReference type="InterPro" id="IPR040442">
    <property type="entry name" value="Pyrv_kinase-like_dom_sf"/>
</dbReference>
<proteinExistence type="predicted"/>
<name>A0A7G6WUV5_9ACTN</name>
<keyword evidence="1" id="KW-0456">Lyase</keyword>
<reference evidence="2" key="1">
    <citation type="submission" date="2019-09" db="EMBL/GenBank/DDBJ databases">
        <title>Antimicrobial potential of Antarctic Bacteria.</title>
        <authorList>
            <person name="Benaud N."/>
            <person name="Edwards R.J."/>
            <person name="Ferrari B.C."/>
        </authorList>
    </citation>
    <scope>NUCLEOTIDE SEQUENCE [LARGE SCALE GENOMIC DNA]</scope>
    <source>
        <strain evidence="2">SPB151</strain>
    </source>
</reference>
<dbReference type="InterPro" id="IPR039556">
    <property type="entry name" value="ICL/PEPM"/>
</dbReference>
<dbReference type="CDD" id="cd00377">
    <property type="entry name" value="ICL_PEPM"/>
    <property type="match status" value="1"/>
</dbReference>
<accession>A0A7G6WUV5</accession>
<dbReference type="SUPFAM" id="SSF51621">
    <property type="entry name" value="Phosphoenolpyruvate/pyruvate domain"/>
    <property type="match status" value="1"/>
</dbReference>
<dbReference type="InterPro" id="IPR015813">
    <property type="entry name" value="Pyrv/PenolPyrv_kinase-like_dom"/>
</dbReference>
<keyword evidence="1" id="KW-0670">Pyruvate</keyword>
<dbReference type="Pfam" id="PF13714">
    <property type="entry name" value="PEP_mutase"/>
    <property type="match status" value="1"/>
</dbReference>
<gene>
    <name evidence="1" type="ORF">F1D05_07435</name>
</gene>
<dbReference type="GO" id="GO:0016829">
    <property type="term" value="F:lyase activity"/>
    <property type="evidence" value="ECO:0007669"/>
    <property type="project" value="UniProtKB-KW"/>
</dbReference>
<dbReference type="PANTHER" id="PTHR42905">
    <property type="entry name" value="PHOSPHOENOLPYRUVATE CARBOXYLASE"/>
    <property type="match status" value="1"/>
</dbReference>
<protein>
    <submittedName>
        <fullName evidence="1">Isocitrate lyase/phosphoenolpyruvate mutase family protein</fullName>
    </submittedName>
</protein>
<sequence length="238" mass="24918">MTTAPSKAELFRAMHHGTQPLVLPNAWDPVSARVMAEAGYPAIATSSGAMARVLGYDDGQLTPAAEMLEAVARIVRAVDVPVTADLEAGYGLDPKEFAERLLATGAIGCNLEDSVDGKLVDPAEQADYLCAVRAAAGADLVINARIDNFLYGGDVADAIARGRAYRRAGADCVYPIFAPLDIFQHLANEIGGPLNAHASPNGPTASALIALGATRISYGTSLQAFTTDVLRELLPELI</sequence>
<dbReference type="AlphaFoldDB" id="A0A7G6WUV5"/>
<keyword evidence="2" id="KW-1185">Reference proteome</keyword>
<dbReference type="EMBL" id="CP043661">
    <property type="protein sequence ID" value="QNE17770.1"/>
    <property type="molecule type" value="Genomic_DNA"/>
</dbReference>
<dbReference type="Proteomes" id="UP000515563">
    <property type="component" value="Chromosome"/>
</dbReference>
<dbReference type="PANTHER" id="PTHR42905:SF16">
    <property type="entry name" value="CARBOXYPHOSPHONOENOLPYRUVATE PHOSPHONOMUTASE-LIKE PROTEIN (AFU_ORTHOLOGUE AFUA_5G07230)"/>
    <property type="match status" value="1"/>
</dbReference>
<evidence type="ECO:0000313" key="2">
    <source>
        <dbReference type="Proteomes" id="UP000515563"/>
    </source>
</evidence>
<reference evidence="1 2" key="2">
    <citation type="journal article" date="2020" name="Microbiol. Resour. Announc.">
        <title>Antarctic desert soil bacteria exhibit high novel natural product potential, evaluated through long-read genome sequencing and comparative genomics.</title>
        <authorList>
            <person name="Benaud N."/>
            <person name="Edwards R.J."/>
            <person name="Amos T.G."/>
            <person name="D'Agostino P.M."/>
            <person name="Gutierrez-Chavez C."/>
            <person name="Montgomery K."/>
            <person name="Nicetic I."/>
            <person name="Ferrari B.C."/>
        </authorList>
    </citation>
    <scope>NUCLEOTIDE SEQUENCE [LARGE SCALE GENOMIC DNA]</scope>
    <source>
        <strain evidence="1 2">SPB151</strain>
    </source>
</reference>